<dbReference type="AlphaFoldDB" id="A0A5X6SWD1"/>
<dbReference type="EMBL" id="AAHUQY010000052">
    <property type="protein sequence ID" value="ECA5343817.1"/>
    <property type="molecule type" value="Genomic_DNA"/>
</dbReference>
<organism evidence="1">
    <name type="scientific">Salmonella typhimurium</name>
    <dbReference type="NCBI Taxonomy" id="90371"/>
    <lineage>
        <taxon>Bacteria</taxon>
        <taxon>Pseudomonadati</taxon>
        <taxon>Pseudomonadota</taxon>
        <taxon>Gammaproteobacteria</taxon>
        <taxon>Enterobacterales</taxon>
        <taxon>Enterobacteriaceae</taxon>
        <taxon>Salmonella</taxon>
    </lineage>
</organism>
<comment type="caution">
    <text evidence="1">The sequence shown here is derived from an EMBL/GenBank/DDBJ whole genome shotgun (WGS) entry which is preliminary data.</text>
</comment>
<dbReference type="RefSeq" id="WP_053878277.1">
    <property type="nucleotide sequence ID" value="NZ_JAETNI010000003.1"/>
</dbReference>
<gene>
    <name evidence="1" type="ORF">ELS01_25935</name>
</gene>
<proteinExistence type="predicted"/>
<name>A0A5X6SWD1_SALTM</name>
<evidence type="ECO:0000313" key="1">
    <source>
        <dbReference type="EMBL" id="ECA5343817.1"/>
    </source>
</evidence>
<accession>A0A5X6SWD1</accession>
<sequence>MKDDKAVVVFTGKDLNIMRAEGGSGYWLAKAERLNDAKYLIAVRNRRETWAVKDLEHGTGFLIAKITGCFKNPDYDDRNVITFEEYAEISVKKAWKMLTGGQRYPVAYLTAEEAFSRIGITLEQLEWKKLQTSTLSQPIPSAEAPKKLSLNEAVERAKQDISNATGIDVSSITITINI</sequence>
<protein>
    <submittedName>
        <fullName evidence="1">Uncharacterized protein</fullName>
    </submittedName>
</protein>
<reference evidence="1" key="1">
    <citation type="submission" date="2018-12" db="EMBL/GenBank/DDBJ databases">
        <authorList>
            <person name="Ashton P.M."/>
            <person name="Dallman T."/>
            <person name="Nair S."/>
            <person name="De Pinna E."/>
            <person name="Peters T."/>
            <person name="Grant K."/>
        </authorList>
    </citation>
    <scope>NUCLEOTIDE SEQUENCE</scope>
    <source>
        <strain evidence="1">582921</strain>
    </source>
</reference>